<reference evidence="7" key="1">
    <citation type="submission" date="2012-12" db="EMBL/GenBank/DDBJ databases">
        <title>Identification and characterization of a phenylalanine ammonia-lyase gene family in Isatis indigotica Fort.</title>
        <authorList>
            <person name="Liu Q."/>
            <person name="Chen J."/>
            <person name="Zhou X."/>
            <person name="Di P."/>
            <person name="Xiao Y."/>
            <person name="Xuan H."/>
            <person name="Zhang L."/>
            <person name="Chen W."/>
        </authorList>
    </citation>
    <scope>NUCLEOTIDE SEQUENCE</scope>
    <source>
        <tissue evidence="7">Salivary gland</tissue>
    </source>
</reference>
<comment type="subcellular location">
    <subcellularLocation>
        <location evidence="1">Secreted</location>
    </subcellularLocation>
</comment>
<evidence type="ECO:0000256" key="5">
    <source>
        <dbReference type="ARBA" id="ARBA00034321"/>
    </source>
</evidence>
<protein>
    <submittedName>
        <fullName evidence="7">Putative ixostatin</fullName>
    </submittedName>
</protein>
<keyword evidence="4" id="KW-0325">Glycoprotein</keyword>
<evidence type="ECO:0000256" key="4">
    <source>
        <dbReference type="ARBA" id="ARBA00023180"/>
    </source>
</evidence>
<evidence type="ECO:0000256" key="3">
    <source>
        <dbReference type="ARBA" id="ARBA00022729"/>
    </source>
</evidence>
<evidence type="ECO:0000313" key="7">
    <source>
        <dbReference type="EMBL" id="JAA68645.1"/>
    </source>
</evidence>
<dbReference type="GO" id="GO:0005576">
    <property type="term" value="C:extracellular region"/>
    <property type="evidence" value="ECO:0007669"/>
    <property type="project" value="UniProtKB-SubCell"/>
</dbReference>
<feature type="chain" id="PRO_5005517270" evidence="6">
    <location>
        <begin position="21"/>
        <end position="115"/>
    </location>
</feature>
<accession>A0A0K8RBZ6</accession>
<evidence type="ECO:0000256" key="1">
    <source>
        <dbReference type="ARBA" id="ARBA00004613"/>
    </source>
</evidence>
<proteinExistence type="evidence at transcript level"/>
<dbReference type="InterPro" id="IPR021971">
    <property type="entry name" value="Salp15"/>
</dbReference>
<dbReference type="AlphaFoldDB" id="A0A0K8RBZ6"/>
<organism evidence="7">
    <name type="scientific">Ixodes ricinus</name>
    <name type="common">Common tick</name>
    <name type="synonym">Acarus ricinus</name>
    <dbReference type="NCBI Taxonomy" id="34613"/>
    <lineage>
        <taxon>Eukaryota</taxon>
        <taxon>Metazoa</taxon>
        <taxon>Ecdysozoa</taxon>
        <taxon>Arthropoda</taxon>
        <taxon>Chelicerata</taxon>
        <taxon>Arachnida</taxon>
        <taxon>Acari</taxon>
        <taxon>Parasitiformes</taxon>
        <taxon>Ixodida</taxon>
        <taxon>Ixodoidea</taxon>
        <taxon>Ixodidae</taxon>
        <taxon>Ixodinae</taxon>
        <taxon>Ixodes</taxon>
    </lineage>
</organism>
<evidence type="ECO:0000256" key="2">
    <source>
        <dbReference type="ARBA" id="ARBA00022525"/>
    </source>
</evidence>
<keyword evidence="2" id="KW-0964">Secreted</keyword>
<comment type="similarity">
    <text evidence="5">Belongs to the salp15 family.</text>
</comment>
<keyword evidence="3 6" id="KW-0732">Signal</keyword>
<dbReference type="Pfam" id="PF12115">
    <property type="entry name" value="Salp15"/>
    <property type="match status" value="1"/>
</dbReference>
<sequence>MKKAPFFLLVTSQLLYHAVSEFQKWTEVEQTFGVKSCWKIIKDALTAECETKGASVLETVDFTACKMQCKNETEKKFVDTDMPNKTPCGLYNETCQDGRCVGHCIIPEETLEELK</sequence>
<dbReference type="EMBL" id="GADI01005163">
    <property type="protein sequence ID" value="JAA68645.1"/>
    <property type="molecule type" value="mRNA"/>
</dbReference>
<name>A0A0K8RBZ6_IXORI</name>
<evidence type="ECO:0000256" key="6">
    <source>
        <dbReference type="SAM" id="SignalP"/>
    </source>
</evidence>
<feature type="signal peptide" evidence="6">
    <location>
        <begin position="1"/>
        <end position="20"/>
    </location>
</feature>